<accession>A0A2T6ZZK0</accession>
<evidence type="ECO:0000313" key="1">
    <source>
        <dbReference type="EMBL" id="PUU80904.1"/>
    </source>
</evidence>
<protein>
    <submittedName>
        <fullName evidence="1">Uncharacterized protein</fullName>
    </submittedName>
</protein>
<proteinExistence type="predicted"/>
<name>A0A2T6ZZK0_TUBBO</name>
<comment type="caution">
    <text evidence="1">The sequence shown here is derived from an EMBL/GenBank/DDBJ whole genome shotgun (WGS) entry which is preliminary data.</text>
</comment>
<gene>
    <name evidence="1" type="ORF">B9Z19DRAFT_1078394</name>
</gene>
<evidence type="ECO:0000313" key="2">
    <source>
        <dbReference type="Proteomes" id="UP000244722"/>
    </source>
</evidence>
<reference evidence="1 2" key="1">
    <citation type="submission" date="2017-04" db="EMBL/GenBank/DDBJ databases">
        <title>Draft genome sequence of Tuber borchii Vittad., a whitish edible truffle.</title>
        <authorList>
            <consortium name="DOE Joint Genome Institute"/>
            <person name="Murat C."/>
            <person name="Kuo A."/>
            <person name="Barry K.W."/>
            <person name="Clum A."/>
            <person name="Dockter R.B."/>
            <person name="Fauchery L."/>
            <person name="Iotti M."/>
            <person name="Kohler A."/>
            <person name="Labutti K."/>
            <person name="Lindquist E.A."/>
            <person name="Lipzen A."/>
            <person name="Ohm R.A."/>
            <person name="Wang M."/>
            <person name="Grigoriev I.V."/>
            <person name="Zambonelli A."/>
            <person name="Martin F.M."/>
        </authorList>
    </citation>
    <scope>NUCLEOTIDE SEQUENCE [LARGE SCALE GENOMIC DNA]</scope>
    <source>
        <strain evidence="1 2">Tbo3840</strain>
    </source>
</reference>
<dbReference type="Proteomes" id="UP000244722">
    <property type="component" value="Unassembled WGS sequence"/>
</dbReference>
<dbReference type="EMBL" id="NESQ01000054">
    <property type="protein sequence ID" value="PUU80904.1"/>
    <property type="molecule type" value="Genomic_DNA"/>
</dbReference>
<sequence length="82" mass="9334">MQDQYTLKIQYFSHNISFMIHDFPAAPNRSARCWGHYYHIHTESKDNICDISHCVSDLGGQISIDLPNHRLFRLCGGGVSAP</sequence>
<keyword evidence="2" id="KW-1185">Reference proteome</keyword>
<dbReference type="AlphaFoldDB" id="A0A2T6ZZK0"/>
<organism evidence="1 2">
    <name type="scientific">Tuber borchii</name>
    <name type="common">White truffle</name>
    <dbReference type="NCBI Taxonomy" id="42251"/>
    <lineage>
        <taxon>Eukaryota</taxon>
        <taxon>Fungi</taxon>
        <taxon>Dikarya</taxon>
        <taxon>Ascomycota</taxon>
        <taxon>Pezizomycotina</taxon>
        <taxon>Pezizomycetes</taxon>
        <taxon>Pezizales</taxon>
        <taxon>Tuberaceae</taxon>
        <taxon>Tuber</taxon>
    </lineage>
</organism>